<reference evidence="2" key="1">
    <citation type="submission" date="2018-06" db="EMBL/GenBank/DDBJ databases">
        <authorList>
            <person name="Zhirakovskaya E."/>
        </authorList>
    </citation>
    <scope>NUCLEOTIDE SEQUENCE</scope>
</reference>
<evidence type="ECO:0000259" key="1">
    <source>
        <dbReference type="PROSITE" id="PS50011"/>
    </source>
</evidence>
<keyword evidence="2" id="KW-0808">Transferase</keyword>
<dbReference type="InterPro" id="IPR011009">
    <property type="entry name" value="Kinase-like_dom_sf"/>
</dbReference>
<organism evidence="2">
    <name type="scientific">hydrothermal vent metagenome</name>
    <dbReference type="NCBI Taxonomy" id="652676"/>
    <lineage>
        <taxon>unclassified sequences</taxon>
        <taxon>metagenomes</taxon>
        <taxon>ecological metagenomes</taxon>
    </lineage>
</organism>
<keyword evidence="2" id="KW-0418">Kinase</keyword>
<dbReference type="GO" id="GO:0004674">
    <property type="term" value="F:protein serine/threonine kinase activity"/>
    <property type="evidence" value="ECO:0007669"/>
    <property type="project" value="UniProtKB-KW"/>
</dbReference>
<dbReference type="AlphaFoldDB" id="A0A3B1AL75"/>
<dbReference type="GO" id="GO:0005524">
    <property type="term" value="F:ATP binding"/>
    <property type="evidence" value="ECO:0007669"/>
    <property type="project" value="InterPro"/>
</dbReference>
<dbReference type="Gene3D" id="1.10.510.10">
    <property type="entry name" value="Transferase(Phosphotransferase) domain 1"/>
    <property type="match status" value="1"/>
</dbReference>
<name>A0A3B1AL75_9ZZZZ</name>
<sequence length="241" mass="27983">MAKSDIDSFDFKAGRILARKYEVVTRLGAGWEGEVYLVRECTTGIERAAKFFFPQRNPKNRNLLFYAKKLHKLRQCPILIHYHTQDIISFKNQPISFLISDYVEGELLSEFLSNQPGKRLDTFQALHLLHALAKGIENIHYLGEYHGDLHTENVMVRRYGLGFDCKLLDMYMLGAPKKANIHDDVVDLIRLFYDIVGGKKHYAKLPIQAKYICNGLKRTLILKKFRSAGQLREHLELLDWE</sequence>
<proteinExistence type="predicted"/>
<accession>A0A3B1AL75</accession>
<gene>
    <name evidence="2" type="ORF">MNBD_GAMMA22-717</name>
</gene>
<dbReference type="PROSITE" id="PS50011">
    <property type="entry name" value="PROTEIN_KINASE_DOM"/>
    <property type="match status" value="1"/>
</dbReference>
<evidence type="ECO:0000313" key="2">
    <source>
        <dbReference type="EMBL" id="VAW93406.1"/>
    </source>
</evidence>
<protein>
    <submittedName>
        <fullName evidence="2">Serine/threonine protein kinase domain protein</fullName>
    </submittedName>
</protein>
<keyword evidence="2" id="KW-0723">Serine/threonine-protein kinase</keyword>
<dbReference type="SUPFAM" id="SSF56112">
    <property type="entry name" value="Protein kinase-like (PK-like)"/>
    <property type="match status" value="1"/>
</dbReference>
<dbReference type="InterPro" id="IPR000719">
    <property type="entry name" value="Prot_kinase_dom"/>
</dbReference>
<dbReference type="SMART" id="SM00220">
    <property type="entry name" value="S_TKc"/>
    <property type="match status" value="1"/>
</dbReference>
<dbReference type="Pfam" id="PF00069">
    <property type="entry name" value="Pkinase"/>
    <property type="match status" value="1"/>
</dbReference>
<dbReference type="EMBL" id="UOFS01000013">
    <property type="protein sequence ID" value="VAW93406.1"/>
    <property type="molecule type" value="Genomic_DNA"/>
</dbReference>
<feature type="domain" description="Protein kinase" evidence="1">
    <location>
        <begin position="21"/>
        <end position="241"/>
    </location>
</feature>